<reference evidence="2 3" key="1">
    <citation type="submission" date="2024-09" db="EMBL/GenBank/DDBJ databases">
        <authorList>
            <person name="Sun Q."/>
            <person name="Mori K."/>
        </authorList>
    </citation>
    <scope>NUCLEOTIDE SEQUENCE [LARGE SCALE GENOMIC DNA]</scope>
    <source>
        <strain evidence="2 3">JCM 3323</strain>
    </source>
</reference>
<proteinExistence type="predicted"/>
<evidence type="ECO:0000313" key="2">
    <source>
        <dbReference type="EMBL" id="MFB9530945.1"/>
    </source>
</evidence>
<keyword evidence="3" id="KW-1185">Reference proteome</keyword>
<gene>
    <name evidence="2" type="ORF">ACFFRN_30480</name>
</gene>
<keyword evidence="1" id="KW-1133">Transmembrane helix</keyword>
<comment type="caution">
    <text evidence="2">The sequence shown here is derived from an EMBL/GenBank/DDBJ whole genome shotgun (WGS) entry which is preliminary data.</text>
</comment>
<keyword evidence="1" id="KW-0472">Membrane</keyword>
<dbReference type="EMBL" id="JBHMCE010000009">
    <property type="protein sequence ID" value="MFB9530945.1"/>
    <property type="molecule type" value="Genomic_DNA"/>
</dbReference>
<feature type="transmembrane region" description="Helical" evidence="1">
    <location>
        <begin position="20"/>
        <end position="41"/>
    </location>
</feature>
<organism evidence="2 3">
    <name type="scientific">Nonomuraea roseola</name>
    <dbReference type="NCBI Taxonomy" id="46179"/>
    <lineage>
        <taxon>Bacteria</taxon>
        <taxon>Bacillati</taxon>
        <taxon>Actinomycetota</taxon>
        <taxon>Actinomycetes</taxon>
        <taxon>Streptosporangiales</taxon>
        <taxon>Streptosporangiaceae</taxon>
        <taxon>Nonomuraea</taxon>
    </lineage>
</organism>
<dbReference type="Proteomes" id="UP001589646">
    <property type="component" value="Unassembled WGS sequence"/>
</dbReference>
<dbReference type="RefSeq" id="WP_346120593.1">
    <property type="nucleotide sequence ID" value="NZ_BAAAXC010000012.1"/>
</dbReference>
<feature type="transmembrane region" description="Helical" evidence="1">
    <location>
        <begin position="118"/>
        <end position="144"/>
    </location>
</feature>
<evidence type="ECO:0000313" key="3">
    <source>
        <dbReference type="Proteomes" id="UP001589646"/>
    </source>
</evidence>
<keyword evidence="1" id="KW-0812">Transmembrane</keyword>
<sequence length="173" mass="17782">MPDLLDALPPSPRGAPPGTTGRVILVLLWLGLCAATVPAAMTDLRLATGAIGVPGTLTVVSCADLGSGRYDCRGRFVPDSGDPALPVAASPDSRAGQVFRAQLVPGGERAVRTGRDGLLVALLLPATGLTGIAFLPYVIVYWLGWRRRRLAVLGGCVVTLAGLVLMALGFAAL</sequence>
<evidence type="ECO:0000256" key="1">
    <source>
        <dbReference type="SAM" id="Phobius"/>
    </source>
</evidence>
<feature type="transmembrane region" description="Helical" evidence="1">
    <location>
        <begin position="150"/>
        <end position="172"/>
    </location>
</feature>
<accession>A0ABV5Q628</accession>
<protein>
    <submittedName>
        <fullName evidence="2">Uncharacterized protein</fullName>
    </submittedName>
</protein>
<name>A0ABV5Q628_9ACTN</name>